<feature type="transmembrane region" description="Helical" evidence="3">
    <location>
        <begin position="28"/>
        <end position="51"/>
    </location>
</feature>
<keyword evidence="6" id="KW-1185">Reference proteome</keyword>
<dbReference type="PANTHER" id="PTHR47199:SF2">
    <property type="entry name" value="PHOTOSYSTEM II STABILITY_ASSEMBLY FACTOR HCF136, CHLOROPLASTIC"/>
    <property type="match status" value="1"/>
</dbReference>
<dbReference type="InterPro" id="IPR028203">
    <property type="entry name" value="PSII_CF48-like_dom"/>
</dbReference>
<dbReference type="PANTHER" id="PTHR47199">
    <property type="entry name" value="PHOTOSYSTEM II STABILITY/ASSEMBLY FACTOR HCF136, CHLOROPLASTIC"/>
    <property type="match status" value="1"/>
</dbReference>
<sequence>MNVAGQNLAENNMSASEDNVEKTAGQKIIALILSIMPWAIVAALLYAGLFIKPTPEIGEVIPHAIDRRDIILGVAHVEGDVFLAAGNYGKILITKDSGHNWSVQDSTMDTHFQDITVWDDKHAVAVGNFGRVVVTADGGETWKEVEAPKSDISNKLIRVHSYPNGEALAVGEMGMIIRSDDYGNTWKRLREEEDIFFNDVVRVDDQTIVIAAEFGQIFRSQDNGETWETIYTDSANSFTSVDFRSPEAGVAVGLAGSIVATVDGGTTWTFYDTPVTGMSEHLMDVAWSENMNEWIGIGNKGKWITFSPTLTDFDTRNLSLKDFTSHAELALHDDGFLAVGETEGYMDLKTKTWSLLHD</sequence>
<dbReference type="CDD" id="cd15482">
    <property type="entry name" value="Sialidase_non-viral"/>
    <property type="match status" value="1"/>
</dbReference>
<gene>
    <name evidence="5" type="ORF">Q8A57_02830</name>
</gene>
<evidence type="ECO:0000256" key="1">
    <source>
        <dbReference type="ARBA" id="ARBA00022531"/>
    </source>
</evidence>
<protein>
    <submittedName>
        <fullName evidence="5">YCF48-related protein</fullName>
    </submittedName>
</protein>
<feature type="domain" description="Photosynthesis system II assembly factor Ycf48/Hcf136-like" evidence="4">
    <location>
        <begin position="98"/>
        <end position="236"/>
    </location>
</feature>
<dbReference type="Pfam" id="PF14870">
    <property type="entry name" value="PSII_BNR"/>
    <property type="match status" value="1"/>
</dbReference>
<evidence type="ECO:0000313" key="5">
    <source>
        <dbReference type="EMBL" id="MDP1519893.1"/>
    </source>
</evidence>
<evidence type="ECO:0000256" key="3">
    <source>
        <dbReference type="SAM" id="Phobius"/>
    </source>
</evidence>
<keyword evidence="1" id="KW-0602">Photosynthesis</keyword>
<reference evidence="5" key="2">
    <citation type="submission" date="2023-08" db="EMBL/GenBank/DDBJ databases">
        <authorList>
            <person name="Luo J."/>
        </authorList>
    </citation>
    <scope>NUCLEOTIDE SEQUENCE</scope>
    <source>
        <strain evidence="5">DSM 25064</strain>
    </source>
</reference>
<dbReference type="RefSeq" id="WP_305169405.1">
    <property type="nucleotide sequence ID" value="NZ_JAUUUU010000001.1"/>
</dbReference>
<dbReference type="GO" id="GO:0009523">
    <property type="term" value="C:photosystem II"/>
    <property type="evidence" value="ECO:0007669"/>
    <property type="project" value="UniProtKB-KW"/>
</dbReference>
<dbReference type="AlphaFoldDB" id="A0AAW8B1X2"/>
<keyword evidence="3" id="KW-0812">Transmembrane</keyword>
<keyword evidence="2" id="KW-0604">Photosystem II</keyword>
<keyword evidence="3" id="KW-0472">Membrane</keyword>
<accession>A0AAW8B1X2</accession>
<dbReference type="InterPro" id="IPR015943">
    <property type="entry name" value="WD40/YVTN_repeat-like_dom_sf"/>
</dbReference>
<dbReference type="SUPFAM" id="SSF110296">
    <property type="entry name" value="Oligoxyloglucan reducing end-specific cellobiohydrolase"/>
    <property type="match status" value="1"/>
</dbReference>
<organism evidence="5 6">
    <name type="scientific">Porticoccus litoralis</name>
    <dbReference type="NCBI Taxonomy" id="434086"/>
    <lineage>
        <taxon>Bacteria</taxon>
        <taxon>Pseudomonadati</taxon>
        <taxon>Pseudomonadota</taxon>
        <taxon>Gammaproteobacteria</taxon>
        <taxon>Cellvibrionales</taxon>
        <taxon>Porticoccaceae</taxon>
        <taxon>Porticoccus</taxon>
    </lineage>
</organism>
<evidence type="ECO:0000313" key="6">
    <source>
        <dbReference type="Proteomes" id="UP001178354"/>
    </source>
</evidence>
<evidence type="ECO:0000259" key="4">
    <source>
        <dbReference type="Pfam" id="PF14870"/>
    </source>
</evidence>
<dbReference type="GO" id="GO:0015979">
    <property type="term" value="P:photosynthesis"/>
    <property type="evidence" value="ECO:0007669"/>
    <property type="project" value="UniProtKB-KW"/>
</dbReference>
<name>A0AAW8B1X2_9GAMM</name>
<proteinExistence type="predicted"/>
<reference evidence="5" key="1">
    <citation type="journal article" date="2010" name="Int. J. Syst. Evol. Microbiol.">
        <title>Porticoccus litoralis gen. nov., sp. nov., a gammaproteobacterium isolated from the Yellow Sea.</title>
        <authorList>
            <person name="Oh H.M."/>
            <person name="Kim H."/>
            <person name="Kim K.M."/>
            <person name="Min G.S."/>
            <person name="Cho J.C."/>
        </authorList>
    </citation>
    <scope>NUCLEOTIDE SEQUENCE</scope>
    <source>
        <strain evidence="5">DSM 25064</strain>
    </source>
</reference>
<dbReference type="EMBL" id="JAUUUU010000001">
    <property type="protein sequence ID" value="MDP1519893.1"/>
    <property type="molecule type" value="Genomic_DNA"/>
</dbReference>
<dbReference type="Gene3D" id="2.130.10.10">
    <property type="entry name" value="YVTN repeat-like/Quinoprotein amine dehydrogenase"/>
    <property type="match status" value="2"/>
</dbReference>
<comment type="caution">
    <text evidence="5">The sequence shown here is derived from an EMBL/GenBank/DDBJ whole genome shotgun (WGS) entry which is preliminary data.</text>
</comment>
<dbReference type="Proteomes" id="UP001178354">
    <property type="component" value="Unassembled WGS sequence"/>
</dbReference>
<keyword evidence="3" id="KW-1133">Transmembrane helix</keyword>
<evidence type="ECO:0000256" key="2">
    <source>
        <dbReference type="ARBA" id="ARBA00023276"/>
    </source>
</evidence>